<evidence type="ECO:0000256" key="2">
    <source>
        <dbReference type="ARBA" id="ARBA00022481"/>
    </source>
</evidence>
<comment type="similarity">
    <text evidence="3">Belongs to the methyl-accepting chemotaxis (MCP) protein family.</text>
</comment>
<dbReference type="InterPro" id="IPR004090">
    <property type="entry name" value="Chemotax_Me-accpt_rcpt"/>
</dbReference>
<dbReference type="PANTHER" id="PTHR43531:SF14">
    <property type="entry name" value="METHYL-ACCEPTING CHEMOTAXIS PROTEIN I-RELATED"/>
    <property type="match status" value="1"/>
</dbReference>
<keyword evidence="6" id="KW-0812">Transmembrane</keyword>
<dbReference type="PANTHER" id="PTHR43531">
    <property type="entry name" value="PROTEIN ICFG"/>
    <property type="match status" value="1"/>
</dbReference>
<name>A0A254NA21_9BURK</name>
<keyword evidence="5" id="KW-0175">Coiled coil</keyword>
<keyword evidence="2" id="KW-0488">Methylation</keyword>
<dbReference type="SMART" id="SM00304">
    <property type="entry name" value="HAMP"/>
    <property type="match status" value="1"/>
</dbReference>
<evidence type="ECO:0000256" key="4">
    <source>
        <dbReference type="PROSITE-ProRule" id="PRU00284"/>
    </source>
</evidence>
<dbReference type="Pfam" id="PF00672">
    <property type="entry name" value="HAMP"/>
    <property type="match status" value="1"/>
</dbReference>
<dbReference type="OrthoDB" id="9177860at2"/>
<proteinExistence type="inferred from homology"/>
<dbReference type="InterPro" id="IPR003660">
    <property type="entry name" value="HAMP_dom"/>
</dbReference>
<evidence type="ECO:0000259" key="8">
    <source>
        <dbReference type="PROSITE" id="PS50885"/>
    </source>
</evidence>
<dbReference type="Pfam" id="PF12729">
    <property type="entry name" value="4HB_MCP_1"/>
    <property type="match status" value="1"/>
</dbReference>
<dbReference type="PROSITE" id="PS50111">
    <property type="entry name" value="CHEMOTAXIS_TRANSDUC_2"/>
    <property type="match status" value="1"/>
</dbReference>
<dbReference type="FunFam" id="1.10.287.950:FF:000001">
    <property type="entry name" value="Methyl-accepting chemotaxis sensory transducer"/>
    <property type="match status" value="1"/>
</dbReference>
<comment type="caution">
    <text evidence="9">The sequence shown here is derived from an EMBL/GenBank/DDBJ whole genome shotgun (WGS) entry which is preliminary data.</text>
</comment>
<keyword evidence="4" id="KW-0807">Transducer</keyword>
<dbReference type="GO" id="GO:0005886">
    <property type="term" value="C:plasma membrane"/>
    <property type="evidence" value="ECO:0007669"/>
    <property type="project" value="TreeGrafter"/>
</dbReference>
<sequence>MFINLKIGSRLALGFGLVLAMLCGVAGVGAYETYRINTEVVELADDWLPSVRELGNLRSEANTARRTSLRHLLEESKAGKDQQAALHAEVVNKAIPEILAGYEKLVSSPAEAELLQQIKSQWAAYLVQDRALMDLSSKGEESFQDARHLAAGEAASSFAAVLHTIEKAVQLNAQGAAASGKSAAATYSSVMMVYAVVVAISLVAGISFAVGITRTITRPLHRAVEVASAVAEGDLTSSITVQGRDETAQLMRALGNMNDSLTRIVSQVRNSSDSIATGSSQIATGNQDLSQRTEAQASNLQETAASMEELASTVRNNADTARQANSLAQEASSAAVQGGDAVGAVVTTMQEISTASQKVADIIGVIDGIAFQTNILALNAAVEAARAGEQGRGFAVVAGEVRSLAHRAADAAKEIKSLIGTSVEKVEAGMRQVDEAGTSMQGIVTRVRHVTDLISEIANATDEQSRGITQVGHAVTQLDQVTQQNAALVEESAAAAESLQQQANKLADAVSVFKVAHA</sequence>
<dbReference type="InterPro" id="IPR051310">
    <property type="entry name" value="MCP_chemotaxis"/>
</dbReference>
<evidence type="ECO:0000313" key="9">
    <source>
        <dbReference type="EMBL" id="OWR04859.1"/>
    </source>
</evidence>
<dbReference type="GO" id="GO:0006935">
    <property type="term" value="P:chemotaxis"/>
    <property type="evidence" value="ECO:0007669"/>
    <property type="project" value="InterPro"/>
</dbReference>
<feature type="domain" description="Methyl-accepting transducer" evidence="7">
    <location>
        <begin position="271"/>
        <end position="500"/>
    </location>
</feature>
<dbReference type="RefSeq" id="WP_088482992.1">
    <property type="nucleotide sequence ID" value="NZ_NISI01000002.1"/>
</dbReference>
<evidence type="ECO:0000256" key="6">
    <source>
        <dbReference type="SAM" id="Phobius"/>
    </source>
</evidence>
<dbReference type="EMBL" id="NISI01000002">
    <property type="protein sequence ID" value="OWR04859.1"/>
    <property type="molecule type" value="Genomic_DNA"/>
</dbReference>
<dbReference type="AlphaFoldDB" id="A0A254NA21"/>
<evidence type="ECO:0000259" key="7">
    <source>
        <dbReference type="PROSITE" id="PS50111"/>
    </source>
</evidence>
<evidence type="ECO:0000256" key="3">
    <source>
        <dbReference type="ARBA" id="ARBA00029447"/>
    </source>
</evidence>
<feature type="coiled-coil region" evidence="5">
    <location>
        <begin position="290"/>
        <end position="317"/>
    </location>
</feature>
<feature type="transmembrane region" description="Helical" evidence="6">
    <location>
        <begin position="191"/>
        <end position="212"/>
    </location>
</feature>
<dbReference type="GO" id="GO:0004888">
    <property type="term" value="F:transmembrane signaling receptor activity"/>
    <property type="evidence" value="ECO:0007669"/>
    <property type="project" value="InterPro"/>
</dbReference>
<dbReference type="CDD" id="cd06225">
    <property type="entry name" value="HAMP"/>
    <property type="match status" value="1"/>
</dbReference>
<feature type="domain" description="HAMP" evidence="8">
    <location>
        <begin position="214"/>
        <end position="266"/>
    </location>
</feature>
<organism evidence="9 10">
    <name type="scientific">Roseateles puraquae</name>
    <dbReference type="NCBI Taxonomy" id="431059"/>
    <lineage>
        <taxon>Bacteria</taxon>
        <taxon>Pseudomonadati</taxon>
        <taxon>Pseudomonadota</taxon>
        <taxon>Betaproteobacteria</taxon>
        <taxon>Burkholderiales</taxon>
        <taxon>Sphaerotilaceae</taxon>
        <taxon>Roseateles</taxon>
    </lineage>
</organism>
<keyword evidence="10" id="KW-1185">Reference proteome</keyword>
<dbReference type="InterPro" id="IPR004089">
    <property type="entry name" value="MCPsignal_dom"/>
</dbReference>
<dbReference type="SMART" id="SM00283">
    <property type="entry name" value="MA"/>
    <property type="match status" value="1"/>
</dbReference>
<dbReference type="GO" id="GO:0007165">
    <property type="term" value="P:signal transduction"/>
    <property type="evidence" value="ECO:0007669"/>
    <property type="project" value="UniProtKB-KW"/>
</dbReference>
<dbReference type="Gene3D" id="1.10.287.950">
    <property type="entry name" value="Methyl-accepting chemotaxis protein"/>
    <property type="match status" value="1"/>
</dbReference>
<gene>
    <name evidence="9" type="ORF">CDO81_09835</name>
</gene>
<comment type="subcellular location">
    <subcellularLocation>
        <location evidence="1">Membrane</location>
    </subcellularLocation>
</comment>
<evidence type="ECO:0000256" key="5">
    <source>
        <dbReference type="SAM" id="Coils"/>
    </source>
</evidence>
<dbReference type="PROSITE" id="PS50885">
    <property type="entry name" value="HAMP"/>
    <property type="match status" value="1"/>
</dbReference>
<evidence type="ECO:0000256" key="1">
    <source>
        <dbReference type="ARBA" id="ARBA00004370"/>
    </source>
</evidence>
<reference evidence="9 10" key="1">
    <citation type="journal article" date="2007" name="Int. J. Syst. Evol. Microbiol.">
        <title>Description of Pelomonas aquatica sp. nov. and Pelomonas puraquae sp. nov., isolated from industrial and haemodialysis water.</title>
        <authorList>
            <person name="Gomila M."/>
            <person name="Bowien B."/>
            <person name="Falsen E."/>
            <person name="Moore E.R."/>
            <person name="Lalucat J."/>
        </authorList>
    </citation>
    <scope>NUCLEOTIDE SEQUENCE [LARGE SCALE GENOMIC DNA]</scope>
    <source>
        <strain evidence="9 10">CCUG 52769</strain>
    </source>
</reference>
<evidence type="ECO:0000313" key="10">
    <source>
        <dbReference type="Proteomes" id="UP000197446"/>
    </source>
</evidence>
<dbReference type="InterPro" id="IPR024478">
    <property type="entry name" value="HlyB_4HB_MCP"/>
</dbReference>
<accession>A0A254NA21</accession>
<dbReference type="CDD" id="cd11386">
    <property type="entry name" value="MCP_signal"/>
    <property type="match status" value="1"/>
</dbReference>
<dbReference type="PRINTS" id="PR00260">
    <property type="entry name" value="CHEMTRNSDUCR"/>
</dbReference>
<dbReference type="SUPFAM" id="SSF58104">
    <property type="entry name" value="Methyl-accepting chemotaxis protein (MCP) signaling domain"/>
    <property type="match status" value="1"/>
</dbReference>
<keyword evidence="6" id="KW-1133">Transmembrane helix</keyword>
<keyword evidence="6" id="KW-0472">Membrane</keyword>
<protein>
    <submittedName>
        <fullName evidence="9">Methyl-accepting chemotaxis protein</fullName>
    </submittedName>
</protein>
<dbReference type="Pfam" id="PF00015">
    <property type="entry name" value="MCPsignal"/>
    <property type="match status" value="1"/>
</dbReference>
<dbReference type="Proteomes" id="UP000197446">
    <property type="component" value="Unassembled WGS sequence"/>
</dbReference>